<evidence type="ECO:0000256" key="9">
    <source>
        <dbReference type="SAM" id="Phobius"/>
    </source>
</evidence>
<keyword evidence="2" id="KW-0813">Transport</keyword>
<dbReference type="PANTHER" id="PTHR48041">
    <property type="entry name" value="ABC TRANSPORTER G FAMILY MEMBER 28"/>
    <property type="match status" value="1"/>
</dbReference>
<keyword evidence="3 9" id="KW-0812">Transmembrane</keyword>
<proteinExistence type="predicted"/>
<evidence type="ECO:0000256" key="6">
    <source>
        <dbReference type="ARBA" id="ARBA00022989"/>
    </source>
</evidence>
<comment type="subcellular location">
    <subcellularLocation>
        <location evidence="1">Membrane</location>
        <topology evidence="1">Multi-pass membrane protein</topology>
    </subcellularLocation>
</comment>
<keyword evidence="7 9" id="KW-0472">Membrane</keyword>
<evidence type="ECO:0000313" key="11">
    <source>
        <dbReference type="EMBL" id="JAC82177.1"/>
    </source>
</evidence>
<name>A0A061SAM0_9CHLO</name>
<dbReference type="EMBL" id="GBEZ01002920">
    <property type="protein sequence ID" value="JAC82177.1"/>
    <property type="molecule type" value="Transcribed_RNA"/>
</dbReference>
<dbReference type="InterPro" id="IPR003593">
    <property type="entry name" value="AAA+_ATPase"/>
</dbReference>
<feature type="transmembrane region" description="Helical" evidence="9">
    <location>
        <begin position="474"/>
        <end position="494"/>
    </location>
</feature>
<keyword evidence="11" id="KW-0378">Hydrolase</keyword>
<dbReference type="Gene3D" id="3.40.50.300">
    <property type="entry name" value="P-loop containing nucleotide triphosphate hydrolases"/>
    <property type="match status" value="1"/>
</dbReference>
<dbReference type="InterPro" id="IPR003439">
    <property type="entry name" value="ABC_transporter-like_ATP-bd"/>
</dbReference>
<evidence type="ECO:0000256" key="4">
    <source>
        <dbReference type="ARBA" id="ARBA00022741"/>
    </source>
</evidence>
<accession>A0A061SAM0</accession>
<keyword evidence="4" id="KW-0547">Nucleotide-binding</keyword>
<dbReference type="InterPro" id="IPR050352">
    <property type="entry name" value="ABCG_transporters"/>
</dbReference>
<organism evidence="11">
    <name type="scientific">Tetraselmis sp. GSL018</name>
    <dbReference type="NCBI Taxonomy" id="582737"/>
    <lineage>
        <taxon>Eukaryota</taxon>
        <taxon>Viridiplantae</taxon>
        <taxon>Chlorophyta</taxon>
        <taxon>core chlorophytes</taxon>
        <taxon>Chlorodendrophyceae</taxon>
        <taxon>Chlorodendrales</taxon>
        <taxon>Chlorodendraceae</taxon>
        <taxon>Tetraselmis</taxon>
    </lineage>
</organism>
<feature type="unsure residue" description="D or N" evidence="11">
    <location>
        <position position="460"/>
    </location>
</feature>
<feature type="transmembrane region" description="Helical" evidence="9">
    <location>
        <begin position="660"/>
        <end position="681"/>
    </location>
</feature>
<feature type="transmembrane region" description="Helical" evidence="9">
    <location>
        <begin position="583"/>
        <end position="605"/>
    </location>
</feature>
<feature type="transmembrane region" description="Helical" evidence="9">
    <location>
        <begin position="550"/>
        <end position="571"/>
    </location>
</feature>
<evidence type="ECO:0000256" key="2">
    <source>
        <dbReference type="ARBA" id="ARBA00022448"/>
    </source>
</evidence>
<gene>
    <name evidence="11" type="ORF">TSPGSL018_6297</name>
</gene>
<feature type="domain" description="ABC transporter" evidence="10">
    <location>
        <begin position="87"/>
        <end position="330"/>
    </location>
</feature>
<dbReference type="Pfam" id="PF01061">
    <property type="entry name" value="ABC2_membrane"/>
    <property type="match status" value="1"/>
</dbReference>
<dbReference type="GO" id="GO:0005524">
    <property type="term" value="F:ATP binding"/>
    <property type="evidence" value="ECO:0007669"/>
    <property type="project" value="UniProtKB-KW"/>
</dbReference>
<evidence type="ECO:0000256" key="8">
    <source>
        <dbReference type="SAM" id="MobiDB-lite"/>
    </source>
</evidence>
<dbReference type="AlphaFoldDB" id="A0A061SAM0"/>
<dbReference type="SUPFAM" id="SSF52540">
    <property type="entry name" value="P-loop containing nucleoside triphosphate hydrolases"/>
    <property type="match status" value="1"/>
</dbReference>
<dbReference type="InterPro" id="IPR017871">
    <property type="entry name" value="ABC_transporter-like_CS"/>
</dbReference>
<dbReference type="SMART" id="SM00382">
    <property type="entry name" value="AAA"/>
    <property type="match status" value="1"/>
</dbReference>
<dbReference type="GO" id="GO:0140359">
    <property type="term" value="F:ABC-type transporter activity"/>
    <property type="evidence" value="ECO:0007669"/>
    <property type="project" value="InterPro"/>
</dbReference>
<dbReference type="PROSITE" id="PS00211">
    <property type="entry name" value="ABC_TRANSPORTER_1"/>
    <property type="match status" value="1"/>
</dbReference>
<dbReference type="CDD" id="cd03213">
    <property type="entry name" value="ABCG_EPDR"/>
    <property type="match status" value="1"/>
</dbReference>
<dbReference type="GO" id="GO:0016887">
    <property type="term" value="F:ATP hydrolysis activity"/>
    <property type="evidence" value="ECO:0007669"/>
    <property type="project" value="InterPro"/>
</dbReference>
<evidence type="ECO:0000256" key="3">
    <source>
        <dbReference type="ARBA" id="ARBA00022692"/>
    </source>
</evidence>
<feature type="region of interest" description="Disordered" evidence="8">
    <location>
        <begin position="1"/>
        <end position="56"/>
    </location>
</feature>
<dbReference type="Pfam" id="PF00005">
    <property type="entry name" value="ABC_tran"/>
    <property type="match status" value="1"/>
</dbReference>
<dbReference type="InterPro" id="IPR027417">
    <property type="entry name" value="P-loop_NTPase"/>
</dbReference>
<evidence type="ECO:0000256" key="7">
    <source>
        <dbReference type="ARBA" id="ARBA00023136"/>
    </source>
</evidence>
<keyword evidence="6 9" id="KW-1133">Transmembrane helix</keyword>
<evidence type="ECO:0000259" key="10">
    <source>
        <dbReference type="PROSITE" id="PS50893"/>
    </source>
</evidence>
<feature type="transmembrane region" description="Helical" evidence="9">
    <location>
        <begin position="522"/>
        <end position="544"/>
    </location>
</feature>
<dbReference type="InterPro" id="IPR013525">
    <property type="entry name" value="ABC2_TM"/>
</dbReference>
<dbReference type="PROSITE" id="PS50893">
    <property type="entry name" value="ABC_TRANSPORTER_2"/>
    <property type="match status" value="1"/>
</dbReference>
<dbReference type="PANTHER" id="PTHR48041:SF91">
    <property type="entry name" value="ABC TRANSPORTER G FAMILY MEMBER 28"/>
    <property type="match status" value="1"/>
</dbReference>
<keyword evidence="5" id="KW-0067">ATP-binding</keyword>
<dbReference type="GO" id="GO:0016020">
    <property type="term" value="C:membrane"/>
    <property type="evidence" value="ECO:0007669"/>
    <property type="project" value="UniProtKB-SubCell"/>
</dbReference>
<evidence type="ECO:0000256" key="5">
    <source>
        <dbReference type="ARBA" id="ARBA00022840"/>
    </source>
</evidence>
<protein>
    <submittedName>
        <fullName evidence="11">p-loop containing nucleoside triphosphate hydrolase protein</fullName>
    </submittedName>
</protein>
<reference evidence="11" key="1">
    <citation type="submission" date="2014-05" db="EMBL/GenBank/DDBJ databases">
        <title>The transcriptome of the halophilic microalga Tetraselmis sp. GSL018 isolated from the Great Salt Lake, Utah.</title>
        <authorList>
            <person name="Jinkerson R.E."/>
            <person name="D'Adamo S."/>
            <person name="Posewitz M.C."/>
        </authorList>
    </citation>
    <scope>NUCLEOTIDE SEQUENCE</scope>
    <source>
        <strain evidence="11">GSL018</strain>
    </source>
</reference>
<sequence>MERWASGFKAMETESDLENGGPQEKAALTRSRSAASQLRDDREGMTPLDLQNSNLLGEREPVSIERVSLSTSVMREGMPENVHGLMVSFKNLTYTVRSRKQHLTLLDDVTGFFKPGEMTALVGPSGSGKTTLLDVLAGRKTAGKVEGQILFGNEPPTKAFLRRRTGYVEQFDTLVENMTVFEMLFYTAQMKLPHTMGKASKKRAVEDLLQRLGLEQARNTLIGGQSLKGISGGQAKRVNIGVSLITDPYVLFLDEPTSGLDSFTADEVMMFVKSFAGAGITICATIHSPSPKCFELFDSLGLLVQGKFVYFGKNLRHATDYFYEQGLSETPFQPESDFPADWLVALVTSANRLGDEEVQKFTDTYKNTLAKKVEKDLGREIEHINRENLTGAVTATMKLDARSKYSTSTPEWWALAVYFHHRTLKNLRDPLFLSARIVDKAIVVSIAASLFYGQASSARDECSFRSAQQTAAALFMWTAAPMFSAAAYLPTFMLERALFRRERSDGIFNFLTYYVAKWIEEVIIAVPFSLVFCGIVYASIGLIGNFGVFWITWLLTLLTAIGLSFCFAMLSPTLDFANGSVPSYGGTLLYFMGFLISLNEIPPWWTWYSYFDFLRHGYVAIMVNEFRNYNLIGKCSGRFDSTFGILEAYGMQDLNAGHSIGYLMIFLVVFWCGALFLLKYLKYGSR</sequence>
<evidence type="ECO:0000256" key="1">
    <source>
        <dbReference type="ARBA" id="ARBA00004141"/>
    </source>
</evidence>